<dbReference type="AlphaFoldDB" id="A0A660LHD3"/>
<dbReference type="PANTHER" id="PTHR10272">
    <property type="entry name" value="PLATELET-ACTIVATING FACTOR ACETYLHYDROLASE"/>
    <property type="match status" value="1"/>
</dbReference>
<reference evidence="5 6" key="1">
    <citation type="submission" date="2018-10" db="EMBL/GenBank/DDBJ databases">
        <title>Genomic Encyclopedia of Archaeal and Bacterial Type Strains, Phase II (KMG-II): from individual species to whole genera.</title>
        <authorList>
            <person name="Goeker M."/>
        </authorList>
    </citation>
    <scope>NUCLEOTIDE SEQUENCE [LARGE SCALE GENOMIC DNA]</scope>
    <source>
        <strain evidence="5 6">DSM 14954</strain>
    </source>
</reference>
<dbReference type="Gene3D" id="3.40.50.1820">
    <property type="entry name" value="alpha/beta hydrolase"/>
    <property type="match status" value="1"/>
</dbReference>
<evidence type="ECO:0000256" key="4">
    <source>
        <dbReference type="SAM" id="SignalP"/>
    </source>
</evidence>
<feature type="signal peptide" evidence="4">
    <location>
        <begin position="1"/>
        <end position="31"/>
    </location>
</feature>
<keyword evidence="4" id="KW-0732">Signal</keyword>
<name>A0A660LHD3_9ACTN</name>
<gene>
    <name evidence="5" type="ORF">C8N24_3164</name>
</gene>
<feature type="chain" id="PRO_5024855357" evidence="4">
    <location>
        <begin position="32"/>
        <end position="568"/>
    </location>
</feature>
<evidence type="ECO:0000256" key="2">
    <source>
        <dbReference type="ARBA" id="ARBA00022963"/>
    </source>
</evidence>
<dbReference type="GO" id="GO:0003847">
    <property type="term" value="F:1-alkyl-2-acetylglycerophosphocholine esterase activity"/>
    <property type="evidence" value="ECO:0007669"/>
    <property type="project" value="TreeGrafter"/>
</dbReference>
<keyword evidence="2" id="KW-0442">Lipid degradation</keyword>
<comment type="caution">
    <text evidence="5">The sequence shown here is derived from an EMBL/GenBank/DDBJ whole genome shotgun (WGS) entry which is preliminary data.</text>
</comment>
<keyword evidence="1 5" id="KW-0378">Hydrolase</keyword>
<protein>
    <submittedName>
        <fullName evidence="5">Putative dienelactone hydrolase</fullName>
    </submittedName>
</protein>
<keyword evidence="6" id="KW-1185">Reference proteome</keyword>
<evidence type="ECO:0000256" key="3">
    <source>
        <dbReference type="ARBA" id="ARBA00023098"/>
    </source>
</evidence>
<organism evidence="5 6">
    <name type="scientific">Solirubrobacter pauli</name>
    <dbReference type="NCBI Taxonomy" id="166793"/>
    <lineage>
        <taxon>Bacteria</taxon>
        <taxon>Bacillati</taxon>
        <taxon>Actinomycetota</taxon>
        <taxon>Thermoleophilia</taxon>
        <taxon>Solirubrobacterales</taxon>
        <taxon>Solirubrobacteraceae</taxon>
        <taxon>Solirubrobacter</taxon>
    </lineage>
</organism>
<proteinExistence type="predicted"/>
<evidence type="ECO:0000256" key="1">
    <source>
        <dbReference type="ARBA" id="ARBA00022801"/>
    </source>
</evidence>
<dbReference type="RefSeq" id="WP_121251297.1">
    <property type="nucleotide sequence ID" value="NZ_RBIL01000001.1"/>
</dbReference>
<evidence type="ECO:0000313" key="5">
    <source>
        <dbReference type="EMBL" id="RKQ93303.1"/>
    </source>
</evidence>
<accession>A0A660LHD3</accession>
<evidence type="ECO:0000313" key="6">
    <source>
        <dbReference type="Proteomes" id="UP000278962"/>
    </source>
</evidence>
<dbReference type="PANTHER" id="PTHR10272:SF0">
    <property type="entry name" value="PLATELET-ACTIVATING FACTOR ACETYLHYDROLASE"/>
    <property type="match status" value="1"/>
</dbReference>
<dbReference type="InterPro" id="IPR029058">
    <property type="entry name" value="AB_hydrolase_fold"/>
</dbReference>
<dbReference type="OrthoDB" id="569821at2"/>
<dbReference type="GO" id="GO:0016042">
    <property type="term" value="P:lipid catabolic process"/>
    <property type="evidence" value="ECO:0007669"/>
    <property type="project" value="UniProtKB-KW"/>
</dbReference>
<keyword evidence="3" id="KW-0443">Lipid metabolism</keyword>
<dbReference type="EMBL" id="RBIL01000001">
    <property type="protein sequence ID" value="RKQ93303.1"/>
    <property type="molecule type" value="Genomic_DNA"/>
</dbReference>
<dbReference type="SUPFAM" id="SSF53474">
    <property type="entry name" value="alpha/beta-Hydrolases"/>
    <property type="match status" value="1"/>
</dbReference>
<dbReference type="Proteomes" id="UP000278962">
    <property type="component" value="Unassembled WGS sequence"/>
</dbReference>
<sequence length="568" mass="58348">MTLRVGCRNTTRTRLVGSTVTVLLGGLGAGAAPVGAAEHPVGHDVQRIVVPDSATTDTVRQVDVHLWYPADPATVAARPKTVYRSVVHGVAVPAPYTPLAWTVDAESAREDAAIAPDGKPFGVIVFSHGNTNDPIDYAPTLERIAAGGFVVAAPAHTGNTQDDTRIDALNALPGAVRVPCNDGRAGPCSRTNVPFSMADRTRDVSKVLDAVGGWFGTRVDAAQVGLLGHSRGTLTALATAGGSAAPLPGVPCSGDPARCWPLSADPRVVAVMGMAIGQQPISLGVDYLGVRVPTLLVSASGDAMSPPSVSERAMLEMRANPDKQLVSLTNGVHRSFDSNYCAEMRAAGLIAAADANAVLDKHTFDRIASSPNSGLGIDYCPFASFAGLEQLTRDVTGGFTPTPANVPRTGLDTDTVKTQMAQLAVAFFGSRLARAAGVSVQGTVPATLALTLGAPASFGTFVPGVDGSYDASTTATVITTSSALLSISDPSVVAPGRLVNGSYVLDQPLQVRANGAAFGPLGPVLSYAGPVSHAVATIDFRQPIGRTQPLRTGAYAKTLTFTLSTSSP</sequence>